<sequence>VRHGKNYTVIIKPLPMIMALPGLILSSYLQNTTVGFSTSAAIGNTHSCDGVSVVSECFDLLCISRYHYSRRCPPC</sequence>
<protein>
    <recommendedName>
        <fullName evidence="3">Keratin</fullName>
    </recommendedName>
</protein>
<reference evidence="4 5" key="1">
    <citation type="submission" date="2019-09" db="EMBL/GenBank/DDBJ databases">
        <title>Bird 10,000 Genomes (B10K) Project - Family phase.</title>
        <authorList>
            <person name="Zhang G."/>
        </authorList>
    </citation>
    <scope>NUCLEOTIDE SEQUENCE [LARGE SCALE GENOMIC DNA]</scope>
    <source>
        <strain evidence="4">B10K-DU-001-53</strain>
        <tissue evidence="4">Muscle</tissue>
    </source>
</reference>
<comment type="similarity">
    <text evidence="1 3">Belongs to the avian keratin family.</text>
</comment>
<dbReference type="EMBL" id="VXAB01004756">
    <property type="protein sequence ID" value="NXJ07902.1"/>
    <property type="molecule type" value="Genomic_DNA"/>
</dbReference>
<dbReference type="InterPro" id="IPR003461">
    <property type="entry name" value="Keratin"/>
</dbReference>
<name>A0A7K9YCV6_9GALL</name>
<dbReference type="OrthoDB" id="9118383at2759"/>
<feature type="non-terminal residue" evidence="4">
    <location>
        <position position="1"/>
    </location>
</feature>
<dbReference type="Pfam" id="PF02422">
    <property type="entry name" value="Keratin"/>
    <property type="match status" value="1"/>
</dbReference>
<gene>
    <name evidence="4" type="primary">Krf1_0</name>
    <name evidence="4" type="ORF">ODOGUJ_R12817</name>
</gene>
<evidence type="ECO:0000256" key="2">
    <source>
        <dbReference type="ARBA" id="ARBA00022744"/>
    </source>
</evidence>
<evidence type="ECO:0000313" key="4">
    <source>
        <dbReference type="EMBL" id="NXJ07902.1"/>
    </source>
</evidence>
<keyword evidence="2 3" id="KW-0416">Keratin</keyword>
<dbReference type="PANTHER" id="PTHR31203">
    <property type="entry name" value="BETA-KERATIN-RELATED PROTEIN-RELATED"/>
    <property type="match status" value="1"/>
</dbReference>
<dbReference type="Proteomes" id="UP000522663">
    <property type="component" value="Unassembled WGS sequence"/>
</dbReference>
<evidence type="ECO:0000256" key="3">
    <source>
        <dbReference type="RuleBase" id="RU364002"/>
    </source>
</evidence>
<comment type="subunit">
    <text evidence="3">The avian keratins (F-ker, S-ker, C-ker and B-ker) are a complex mixture of very similar polypeptides.</text>
</comment>
<dbReference type="PANTHER" id="PTHR31203:SF1">
    <property type="entry name" value="BETA-KERATIN-RELATED PROTEIN-RELATED"/>
    <property type="match status" value="1"/>
</dbReference>
<accession>A0A7K9YCV6</accession>
<comment type="caution">
    <text evidence="4">The sequence shown here is derived from an EMBL/GenBank/DDBJ whole genome shotgun (WGS) entry which is preliminary data.</text>
</comment>
<dbReference type="AlphaFoldDB" id="A0A7K9YCV6"/>
<dbReference type="GO" id="GO:0005200">
    <property type="term" value="F:structural constituent of cytoskeleton"/>
    <property type="evidence" value="ECO:0007669"/>
    <property type="project" value="InterPro"/>
</dbReference>
<evidence type="ECO:0000256" key="1">
    <source>
        <dbReference type="ARBA" id="ARBA00008702"/>
    </source>
</evidence>
<organism evidence="4 5">
    <name type="scientific">Odontophorus gujanensis</name>
    <name type="common">marbled wood quail</name>
    <dbReference type="NCBI Taxonomy" id="886794"/>
    <lineage>
        <taxon>Eukaryota</taxon>
        <taxon>Metazoa</taxon>
        <taxon>Chordata</taxon>
        <taxon>Craniata</taxon>
        <taxon>Vertebrata</taxon>
        <taxon>Euteleostomi</taxon>
        <taxon>Archelosauria</taxon>
        <taxon>Archosauria</taxon>
        <taxon>Dinosauria</taxon>
        <taxon>Saurischia</taxon>
        <taxon>Theropoda</taxon>
        <taxon>Coelurosauria</taxon>
        <taxon>Aves</taxon>
        <taxon>Neognathae</taxon>
        <taxon>Galloanserae</taxon>
        <taxon>Galliformes</taxon>
        <taxon>Odontophoridae</taxon>
        <taxon>Odontophorus</taxon>
    </lineage>
</organism>
<proteinExistence type="inferred from homology"/>
<keyword evidence="5" id="KW-1185">Reference proteome</keyword>
<evidence type="ECO:0000313" key="5">
    <source>
        <dbReference type="Proteomes" id="UP000522663"/>
    </source>
</evidence>
<feature type="non-terminal residue" evidence="4">
    <location>
        <position position="75"/>
    </location>
</feature>
<dbReference type="GO" id="GO:0005882">
    <property type="term" value="C:intermediate filament"/>
    <property type="evidence" value="ECO:0007669"/>
    <property type="project" value="UniProtKB-KW"/>
</dbReference>